<feature type="domain" description="DUF2427" evidence="4">
    <location>
        <begin position="24"/>
        <end position="123"/>
    </location>
</feature>
<dbReference type="Proteomes" id="UP000567179">
    <property type="component" value="Unassembled WGS sequence"/>
</dbReference>
<keyword evidence="2" id="KW-0472">Membrane</keyword>
<dbReference type="InterPro" id="IPR018827">
    <property type="entry name" value="YTP1_C"/>
</dbReference>
<evidence type="ECO:0008006" key="8">
    <source>
        <dbReference type="Google" id="ProtNLM"/>
    </source>
</evidence>
<feature type="transmembrane region" description="Helical" evidence="2">
    <location>
        <begin position="67"/>
        <end position="85"/>
    </location>
</feature>
<reference evidence="6 7" key="1">
    <citation type="journal article" date="2020" name="ISME J.">
        <title>Uncovering the hidden diversity of litter-decomposition mechanisms in mushroom-forming fungi.</title>
        <authorList>
            <person name="Floudas D."/>
            <person name="Bentzer J."/>
            <person name="Ahren D."/>
            <person name="Johansson T."/>
            <person name="Persson P."/>
            <person name="Tunlid A."/>
        </authorList>
    </citation>
    <scope>NUCLEOTIDE SEQUENCE [LARGE SCALE GENOMIC DNA]</scope>
    <source>
        <strain evidence="6 7">CBS 101986</strain>
    </source>
</reference>
<feature type="transmembrane region" description="Helical" evidence="2">
    <location>
        <begin position="174"/>
        <end position="195"/>
    </location>
</feature>
<evidence type="ECO:0000256" key="2">
    <source>
        <dbReference type="SAM" id="Phobius"/>
    </source>
</evidence>
<feature type="transmembrane region" description="Helical" evidence="2">
    <location>
        <begin position="262"/>
        <end position="280"/>
    </location>
</feature>
<feature type="region of interest" description="Disordered" evidence="1">
    <location>
        <begin position="456"/>
        <end position="475"/>
    </location>
</feature>
<dbReference type="Pfam" id="PF10355">
    <property type="entry name" value="Ytp1"/>
    <property type="match status" value="1"/>
</dbReference>
<feature type="transmembrane region" description="Helical" evidence="2">
    <location>
        <begin position="383"/>
        <end position="408"/>
    </location>
</feature>
<feature type="transmembrane region" description="Helical" evidence="2">
    <location>
        <begin position="236"/>
        <end position="255"/>
    </location>
</feature>
<feature type="transmembrane region" description="Helical" evidence="2">
    <location>
        <begin position="143"/>
        <end position="162"/>
    </location>
</feature>
<evidence type="ECO:0000256" key="3">
    <source>
        <dbReference type="SAM" id="SignalP"/>
    </source>
</evidence>
<dbReference type="Pfam" id="PF10348">
    <property type="entry name" value="DUF2427"/>
    <property type="match status" value="1"/>
</dbReference>
<evidence type="ECO:0000259" key="4">
    <source>
        <dbReference type="Pfam" id="PF10348"/>
    </source>
</evidence>
<evidence type="ECO:0000313" key="6">
    <source>
        <dbReference type="EMBL" id="KAF5316196.1"/>
    </source>
</evidence>
<evidence type="ECO:0000259" key="5">
    <source>
        <dbReference type="Pfam" id="PF10355"/>
    </source>
</evidence>
<feature type="transmembrane region" description="Helical" evidence="2">
    <location>
        <begin position="292"/>
        <end position="312"/>
    </location>
</feature>
<gene>
    <name evidence="6" type="ORF">D9619_006275</name>
</gene>
<name>A0A8H5EXR8_9AGAR</name>
<dbReference type="PANTHER" id="PTHR31685">
    <property type="entry name" value="INTEGRAL MEMBRANE PROTEIN (AFU_ORTHOLOGUE AFUA_6G12730)-RELATED"/>
    <property type="match status" value="1"/>
</dbReference>
<keyword evidence="2" id="KW-1133">Transmembrane helix</keyword>
<dbReference type="OrthoDB" id="4137487at2759"/>
<feature type="domain" description="Protein YTP1-like C-terminal" evidence="5">
    <location>
        <begin position="148"/>
        <end position="407"/>
    </location>
</feature>
<sequence>MHPLTRKLFVLCLIGYVLAHEHHDEISDAEANAAVDNILWIHIFLQAFVWGVMFPVGMVLGLSRSRWHVPLQATGYALTAGGYLLGHSHKGRSFRAGIHGKFANILILPIIGQLVIGIYLKLHIHEKSIRPYVVKLHGVIGKAYPILGWLQMLFGIIAFRGYCRDGALGQCLAHYIMGSGFIAYAIMMTLILLVGEQWIRRIGKSPEFFDSWVITIWGVVNTFTEHHGGDWSVKDMQHTILGVLWWTGGILGIYLSRNNQRNVVPGVIIFLTGWGMSQHAQALMLSTKVHGMFGYTLMLAGVTRILEVCYFAPSFASDATSDNNSEHTLADTAGPRTVLTGKAAAARSFRYLPPFLLTAAGLLFMSATDEELQFVKDNEMDHVTYILITFSNAFLLYTFIVVLINLYTTTGRNAGNAKIGPADEGGIELVTPSTQPEWYSRLPVQHNANAAALPTTHVVGEDEDDEDLMAPQHRR</sequence>
<organism evidence="6 7">
    <name type="scientific">Psilocybe cf. subviscida</name>
    <dbReference type="NCBI Taxonomy" id="2480587"/>
    <lineage>
        <taxon>Eukaryota</taxon>
        <taxon>Fungi</taxon>
        <taxon>Dikarya</taxon>
        <taxon>Basidiomycota</taxon>
        <taxon>Agaricomycotina</taxon>
        <taxon>Agaricomycetes</taxon>
        <taxon>Agaricomycetidae</taxon>
        <taxon>Agaricales</taxon>
        <taxon>Agaricineae</taxon>
        <taxon>Strophariaceae</taxon>
        <taxon>Psilocybe</taxon>
    </lineage>
</organism>
<dbReference type="PANTHER" id="PTHR31685:SF2">
    <property type="entry name" value="PROTEIN YTP1"/>
    <property type="match status" value="1"/>
</dbReference>
<evidence type="ECO:0000256" key="1">
    <source>
        <dbReference type="SAM" id="MobiDB-lite"/>
    </source>
</evidence>
<feature type="transmembrane region" description="Helical" evidence="2">
    <location>
        <begin position="38"/>
        <end position="60"/>
    </location>
</feature>
<accession>A0A8H5EXR8</accession>
<keyword evidence="7" id="KW-1185">Reference proteome</keyword>
<protein>
    <recommendedName>
        <fullName evidence="8">Cytochrome b561 domain-containing protein</fullName>
    </recommendedName>
</protein>
<dbReference type="InterPro" id="IPR018825">
    <property type="entry name" value="DUF2427"/>
</dbReference>
<feature type="transmembrane region" description="Helical" evidence="2">
    <location>
        <begin position="351"/>
        <end position="368"/>
    </location>
</feature>
<feature type="signal peptide" evidence="3">
    <location>
        <begin position="1"/>
        <end position="19"/>
    </location>
</feature>
<dbReference type="EMBL" id="JAACJJ010000042">
    <property type="protein sequence ID" value="KAF5316196.1"/>
    <property type="molecule type" value="Genomic_DNA"/>
</dbReference>
<comment type="caution">
    <text evidence="6">The sequence shown here is derived from an EMBL/GenBank/DDBJ whole genome shotgun (WGS) entry which is preliminary data.</text>
</comment>
<feature type="chain" id="PRO_5034152552" description="Cytochrome b561 domain-containing protein" evidence="3">
    <location>
        <begin position="20"/>
        <end position="475"/>
    </location>
</feature>
<dbReference type="CDD" id="cd08760">
    <property type="entry name" value="Cyt_b561_FRRS1_like"/>
    <property type="match status" value="1"/>
</dbReference>
<evidence type="ECO:0000313" key="7">
    <source>
        <dbReference type="Proteomes" id="UP000567179"/>
    </source>
</evidence>
<feature type="transmembrane region" description="Helical" evidence="2">
    <location>
        <begin position="105"/>
        <end position="122"/>
    </location>
</feature>
<keyword evidence="2" id="KW-0812">Transmembrane</keyword>
<proteinExistence type="predicted"/>
<feature type="transmembrane region" description="Helical" evidence="2">
    <location>
        <begin position="207"/>
        <end position="224"/>
    </location>
</feature>
<keyword evidence="3" id="KW-0732">Signal</keyword>
<dbReference type="AlphaFoldDB" id="A0A8H5EXR8"/>